<accession>A0A414SSE6</accession>
<gene>
    <name evidence="1" type="ORF">DW264_18515</name>
</gene>
<organism evidence="1 2">
    <name type="scientific">Roseburia intestinalis</name>
    <dbReference type="NCBI Taxonomy" id="166486"/>
    <lineage>
        <taxon>Bacteria</taxon>
        <taxon>Bacillati</taxon>
        <taxon>Bacillota</taxon>
        <taxon>Clostridia</taxon>
        <taxon>Lachnospirales</taxon>
        <taxon>Lachnospiraceae</taxon>
        <taxon>Roseburia</taxon>
    </lineage>
</organism>
<dbReference type="AlphaFoldDB" id="A0A414SSE6"/>
<evidence type="ECO:0000313" key="1">
    <source>
        <dbReference type="EMBL" id="RHG24074.1"/>
    </source>
</evidence>
<sequence>MENLPPFVNVNVLPLSTAYCRTFYDSTSSKVRIISGKSPAAFMVKELFCMKDLLEISCGLVYCIIDI</sequence>
<proteinExistence type="predicted"/>
<evidence type="ECO:0000313" key="2">
    <source>
        <dbReference type="Proteomes" id="UP000284051"/>
    </source>
</evidence>
<dbReference type="EMBL" id="QRID01000036">
    <property type="protein sequence ID" value="RHG24074.1"/>
    <property type="molecule type" value="Genomic_DNA"/>
</dbReference>
<comment type="caution">
    <text evidence="1">The sequence shown here is derived from an EMBL/GenBank/DDBJ whole genome shotgun (WGS) entry which is preliminary data.</text>
</comment>
<name>A0A414SSE6_9FIRM</name>
<dbReference type="Proteomes" id="UP000284051">
    <property type="component" value="Unassembled WGS sequence"/>
</dbReference>
<reference evidence="1 2" key="1">
    <citation type="submission" date="2018-08" db="EMBL/GenBank/DDBJ databases">
        <title>A genome reference for cultivated species of the human gut microbiota.</title>
        <authorList>
            <person name="Zou Y."/>
            <person name="Xue W."/>
            <person name="Luo G."/>
        </authorList>
    </citation>
    <scope>NUCLEOTIDE SEQUENCE [LARGE SCALE GENOMIC DNA]</scope>
    <source>
        <strain evidence="1 2">AM22-21LB</strain>
    </source>
</reference>
<protein>
    <submittedName>
        <fullName evidence="1">Uncharacterized protein</fullName>
    </submittedName>
</protein>